<dbReference type="EMBL" id="AEJC01000642">
    <property type="protein sequence ID" value="EKX60590.1"/>
    <property type="molecule type" value="Genomic_DNA"/>
</dbReference>
<keyword evidence="3" id="KW-1185">Reference proteome</keyword>
<dbReference type="PATRIC" id="fig|698759.3.peg.8700"/>
<feature type="region of interest" description="Disordered" evidence="1">
    <location>
        <begin position="22"/>
        <end position="76"/>
    </location>
</feature>
<reference evidence="2 3" key="1">
    <citation type="submission" date="2012-11" db="EMBL/GenBank/DDBJ databases">
        <authorList>
            <person name="Huguet-Tapia J.C."/>
            <person name="Durkin A.S."/>
            <person name="Pettis G.S."/>
            <person name="Badger J.H."/>
        </authorList>
    </citation>
    <scope>NUCLEOTIDE SEQUENCE [LARGE SCALE GENOMIC DNA]</scope>
    <source>
        <strain evidence="2 3">91-03</strain>
    </source>
</reference>
<dbReference type="Proteomes" id="UP000010411">
    <property type="component" value="Unassembled WGS sequence"/>
</dbReference>
<protein>
    <submittedName>
        <fullName evidence="2">Uncharacterized protein</fullName>
    </submittedName>
</protein>
<dbReference type="Gene3D" id="3.40.710.10">
    <property type="entry name" value="DD-peptidase/beta-lactamase superfamily"/>
    <property type="match status" value="1"/>
</dbReference>
<comment type="caution">
    <text evidence="2">The sequence shown here is derived from an EMBL/GenBank/DDBJ whole genome shotgun (WGS) entry which is preliminary data.</text>
</comment>
<name>L1KJD7_9ACTN</name>
<accession>L1KJD7</accession>
<evidence type="ECO:0000313" key="3">
    <source>
        <dbReference type="Proteomes" id="UP000010411"/>
    </source>
</evidence>
<organism evidence="2 3">
    <name type="scientific">Streptomyces ipomoeae 91-03</name>
    <dbReference type="NCBI Taxonomy" id="698759"/>
    <lineage>
        <taxon>Bacteria</taxon>
        <taxon>Bacillati</taxon>
        <taxon>Actinomycetota</taxon>
        <taxon>Actinomycetes</taxon>
        <taxon>Kitasatosporales</taxon>
        <taxon>Streptomycetaceae</taxon>
        <taxon>Streptomyces</taxon>
    </lineage>
</organism>
<evidence type="ECO:0000256" key="1">
    <source>
        <dbReference type="SAM" id="MobiDB-lite"/>
    </source>
</evidence>
<dbReference type="AlphaFoldDB" id="L1KJD7"/>
<sequence length="76" mass="7575">MNGHSTAHGACALYGILARRGLPVTAGSSPPKPPSASEKARAFGHDGSGGSGGLADPEAELSLDYVMNRMGPPQGS</sequence>
<evidence type="ECO:0000313" key="2">
    <source>
        <dbReference type="EMBL" id="EKX60590.1"/>
    </source>
</evidence>
<gene>
    <name evidence="2" type="ORF">STRIP9103_09344</name>
</gene>
<dbReference type="InterPro" id="IPR012338">
    <property type="entry name" value="Beta-lactam/transpept-like"/>
</dbReference>
<proteinExistence type="predicted"/>